<dbReference type="Proteomes" id="UP000634136">
    <property type="component" value="Unassembled WGS sequence"/>
</dbReference>
<evidence type="ECO:0000313" key="1">
    <source>
        <dbReference type="EMBL" id="KAF7804496.1"/>
    </source>
</evidence>
<keyword evidence="2" id="KW-1185">Reference proteome</keyword>
<dbReference type="EMBL" id="JAAIUW010000013">
    <property type="protein sequence ID" value="KAF7804496.1"/>
    <property type="molecule type" value="Genomic_DNA"/>
</dbReference>
<dbReference type="AlphaFoldDB" id="A0A834SJ26"/>
<name>A0A834SJ26_9FABA</name>
<comment type="caution">
    <text evidence="1">The sequence shown here is derived from an EMBL/GenBank/DDBJ whole genome shotgun (WGS) entry which is preliminary data.</text>
</comment>
<reference evidence="1" key="1">
    <citation type="submission" date="2020-09" db="EMBL/GenBank/DDBJ databases">
        <title>Genome-Enabled Discovery of Anthraquinone Biosynthesis in Senna tora.</title>
        <authorList>
            <person name="Kang S.-H."/>
            <person name="Pandey R.P."/>
            <person name="Lee C.-M."/>
            <person name="Sim J.-S."/>
            <person name="Jeong J.-T."/>
            <person name="Choi B.-S."/>
            <person name="Jung M."/>
            <person name="Ginzburg D."/>
            <person name="Zhao K."/>
            <person name="Won S.Y."/>
            <person name="Oh T.-J."/>
            <person name="Yu Y."/>
            <person name="Kim N.-H."/>
            <person name="Lee O.R."/>
            <person name="Lee T.-H."/>
            <person name="Bashyal P."/>
            <person name="Kim T.-S."/>
            <person name="Lee W.-H."/>
            <person name="Kawkins C."/>
            <person name="Kim C.-K."/>
            <person name="Kim J.S."/>
            <person name="Ahn B.O."/>
            <person name="Rhee S.Y."/>
            <person name="Sohng J.K."/>
        </authorList>
    </citation>
    <scope>NUCLEOTIDE SEQUENCE</scope>
    <source>
        <tissue evidence="1">Leaf</tissue>
    </source>
</reference>
<organism evidence="1 2">
    <name type="scientific">Senna tora</name>
    <dbReference type="NCBI Taxonomy" id="362788"/>
    <lineage>
        <taxon>Eukaryota</taxon>
        <taxon>Viridiplantae</taxon>
        <taxon>Streptophyta</taxon>
        <taxon>Embryophyta</taxon>
        <taxon>Tracheophyta</taxon>
        <taxon>Spermatophyta</taxon>
        <taxon>Magnoliopsida</taxon>
        <taxon>eudicotyledons</taxon>
        <taxon>Gunneridae</taxon>
        <taxon>Pentapetalae</taxon>
        <taxon>rosids</taxon>
        <taxon>fabids</taxon>
        <taxon>Fabales</taxon>
        <taxon>Fabaceae</taxon>
        <taxon>Caesalpinioideae</taxon>
        <taxon>Cassia clade</taxon>
        <taxon>Senna</taxon>
    </lineage>
</organism>
<sequence>MGGDPEKGKGAKPYTFISGHLHLQLRPPHHKFFRLVSASTLL</sequence>
<proteinExistence type="predicted"/>
<gene>
    <name evidence="1" type="ORF">G2W53_043607</name>
</gene>
<protein>
    <submittedName>
        <fullName evidence="1">Uncharacterized protein</fullName>
    </submittedName>
</protein>
<evidence type="ECO:0000313" key="2">
    <source>
        <dbReference type="Proteomes" id="UP000634136"/>
    </source>
</evidence>
<accession>A0A834SJ26</accession>